<protein>
    <submittedName>
        <fullName evidence="1">Uncharacterized protein</fullName>
    </submittedName>
</protein>
<keyword evidence="2" id="KW-1185">Reference proteome</keyword>
<dbReference type="Proteomes" id="UP000242219">
    <property type="component" value="Unassembled WGS sequence"/>
</dbReference>
<evidence type="ECO:0000313" key="2">
    <source>
        <dbReference type="Proteomes" id="UP000242219"/>
    </source>
</evidence>
<reference evidence="1 2" key="1">
    <citation type="journal article" date="2016" name="Genome Announc.">
        <title>Draft Genome Sequence of the Anaerobic Ammonium-Oxidizing Bacterium 'Candidatus Brocadia sp. 40'.</title>
        <authorList>
            <person name="Ali M."/>
            <person name="Haroon M.F."/>
            <person name="Narita Y."/>
            <person name="Zhang L."/>
            <person name="Rangel Shaw D."/>
            <person name="Okabe S."/>
            <person name="Saikaly P.E."/>
        </authorList>
    </citation>
    <scope>NUCLEOTIDE SEQUENCE [LARGE SCALE GENOMIC DNA]</scope>
    <source>
        <strain evidence="1 2">40</strain>
    </source>
</reference>
<comment type="caution">
    <text evidence="1">The sequence shown here is derived from an EMBL/GenBank/DDBJ whole genome shotgun (WGS) entry which is preliminary data.</text>
</comment>
<name>A0A1V6LX17_9BACT</name>
<gene>
    <name evidence="1" type="ORF">BIY37_12540</name>
</gene>
<dbReference type="EMBL" id="MJUW02000120">
    <property type="protein sequence ID" value="OQD44682.1"/>
    <property type="molecule type" value="Genomic_DNA"/>
</dbReference>
<proteinExistence type="predicted"/>
<evidence type="ECO:0000313" key="1">
    <source>
        <dbReference type="EMBL" id="OQD44682.1"/>
    </source>
</evidence>
<accession>A0A1V6LX17</accession>
<dbReference type="Pfam" id="PF19268">
    <property type="entry name" value="CIS_TMP"/>
    <property type="match status" value="1"/>
</dbReference>
<dbReference type="InterPro" id="IPR045538">
    <property type="entry name" value="CIS_TMP"/>
</dbReference>
<dbReference type="RefSeq" id="WP_070068170.1">
    <property type="nucleotide sequence ID" value="NZ_MJUW02000120.1"/>
</dbReference>
<dbReference type="AlphaFoldDB" id="A0A1V6LX17"/>
<sequence>MHTSLHHRIKKQYLHVELNGTESDGLALQRSLPDLVQHRLMPAIEQVLECFTPQKGHLLIERLEIDAGILTLEQLEHKLTESVAQELEKLLRGYTPPEGLPAMAISGNIRQKTGQQSINEAMIYFLKNGSLPWSFRLPDGATMEQVILDSWQEAEKSGFDPFAGRDEILRTLAGVTVQKRLVRQFSPALLEILIALLSSEGKTVMDGVLQTLRSSAMASDDRKYFERVLWETAFAKLAEGRALTSMELVGEAWCAMPVTATGHAELARVLELHWPEVTNRTPPRFSGLDNASITNGYSGAGEELYLEPMAENLPGADNKPIMRSTHPDIEEGLYIENAGLVLLHPFLPRLFTGLGIAGEDKLFQPERALCLLHLLATGQIIAPEHELILPKILCNVPLETPVESDVALTLAEQEEAAALLAAVIRHWDALRNTSADGLRGTFLLRPGKVSLRGSDWLLIVESRGFDVLLDQLPWGISMIKLPWMERMLWVEWK</sequence>
<organism evidence="1 2">
    <name type="scientific">Candidatus Brocadia sapporoensis</name>
    <dbReference type="NCBI Taxonomy" id="392547"/>
    <lineage>
        <taxon>Bacteria</taxon>
        <taxon>Pseudomonadati</taxon>
        <taxon>Planctomycetota</taxon>
        <taxon>Candidatus Brocadiia</taxon>
        <taxon>Candidatus Brocadiales</taxon>
        <taxon>Candidatus Brocadiaceae</taxon>
        <taxon>Candidatus Brocadia</taxon>
    </lineage>
</organism>